<sequence length="79" mass="8651">MAYAADQCACPAAMKSQHRCQLERTISVHPGQVCTLLSPLVMSPWNDIPLDDVVDLTNMPAFSHRPENSHGHAAADCDY</sequence>
<accession>A0A914S681</accession>
<reference evidence="2" key="1">
    <citation type="submission" date="2022-11" db="UniProtKB">
        <authorList>
            <consortium name="WormBaseParasite"/>
        </authorList>
    </citation>
    <scope>IDENTIFICATION</scope>
</reference>
<evidence type="ECO:0000313" key="2">
    <source>
        <dbReference type="WBParaSite" id="PEQ_0001268401-mRNA-1"/>
    </source>
</evidence>
<dbReference type="AlphaFoldDB" id="A0A914S681"/>
<evidence type="ECO:0000313" key="1">
    <source>
        <dbReference type="Proteomes" id="UP000887564"/>
    </source>
</evidence>
<name>A0A914S681_PAREQ</name>
<proteinExistence type="predicted"/>
<organism evidence="1 2">
    <name type="scientific">Parascaris equorum</name>
    <name type="common">Equine roundworm</name>
    <dbReference type="NCBI Taxonomy" id="6256"/>
    <lineage>
        <taxon>Eukaryota</taxon>
        <taxon>Metazoa</taxon>
        <taxon>Ecdysozoa</taxon>
        <taxon>Nematoda</taxon>
        <taxon>Chromadorea</taxon>
        <taxon>Rhabditida</taxon>
        <taxon>Spirurina</taxon>
        <taxon>Ascaridomorpha</taxon>
        <taxon>Ascaridoidea</taxon>
        <taxon>Ascarididae</taxon>
        <taxon>Parascaris</taxon>
    </lineage>
</organism>
<dbReference type="Proteomes" id="UP000887564">
    <property type="component" value="Unplaced"/>
</dbReference>
<keyword evidence="1" id="KW-1185">Reference proteome</keyword>
<dbReference type="WBParaSite" id="PEQ_0001268401-mRNA-1">
    <property type="protein sequence ID" value="PEQ_0001268401-mRNA-1"/>
    <property type="gene ID" value="PEQ_0001268401"/>
</dbReference>
<protein>
    <submittedName>
        <fullName evidence="2">Uncharacterized protein</fullName>
    </submittedName>
</protein>